<dbReference type="GO" id="GO:0015074">
    <property type="term" value="P:DNA integration"/>
    <property type="evidence" value="ECO:0007669"/>
    <property type="project" value="InterPro"/>
</dbReference>
<dbReference type="Proteomes" id="UP000507470">
    <property type="component" value="Unassembled WGS sequence"/>
</dbReference>
<dbReference type="Gene3D" id="3.30.420.10">
    <property type="entry name" value="Ribonuclease H-like superfamily/Ribonuclease H"/>
    <property type="match status" value="1"/>
</dbReference>
<dbReference type="InterPro" id="IPR050951">
    <property type="entry name" value="Retrovirus_Pol_polyprotein"/>
</dbReference>
<dbReference type="EMBL" id="CACVKT020009675">
    <property type="protein sequence ID" value="CAC5422655.1"/>
    <property type="molecule type" value="Genomic_DNA"/>
</dbReference>
<protein>
    <recommendedName>
        <fullName evidence="1">Integrase catalytic domain-containing protein</fullName>
    </recommendedName>
</protein>
<proteinExistence type="predicted"/>
<evidence type="ECO:0000259" key="1">
    <source>
        <dbReference type="PROSITE" id="PS50994"/>
    </source>
</evidence>
<gene>
    <name evidence="2" type="ORF">MCOR_54692</name>
</gene>
<dbReference type="PROSITE" id="PS50994">
    <property type="entry name" value="INTEGRASE"/>
    <property type="match status" value="1"/>
</dbReference>
<dbReference type="SUPFAM" id="SSF53098">
    <property type="entry name" value="Ribonuclease H-like"/>
    <property type="match status" value="1"/>
</dbReference>
<dbReference type="InterPro" id="IPR001584">
    <property type="entry name" value="Integrase_cat-core"/>
</dbReference>
<evidence type="ECO:0000313" key="2">
    <source>
        <dbReference type="EMBL" id="CAC5422655.1"/>
    </source>
</evidence>
<accession>A0A6J8ET31</accession>
<dbReference type="GO" id="GO:0003676">
    <property type="term" value="F:nucleic acid binding"/>
    <property type="evidence" value="ECO:0007669"/>
    <property type="project" value="InterPro"/>
</dbReference>
<feature type="domain" description="Integrase catalytic" evidence="1">
    <location>
        <begin position="1"/>
        <end position="121"/>
    </location>
</feature>
<keyword evidence="3" id="KW-1185">Reference proteome</keyword>
<dbReference type="InterPro" id="IPR012337">
    <property type="entry name" value="RNaseH-like_sf"/>
</dbReference>
<sequence>MAEEEILEMAKRDIIEPGYGPWSFPVRNKDRTVLLAQAFAIKDQEAPTVAQALVKGVVALFGVPRSLHSDKNSNCESTVFREMCEILGIDKTRTTTRRPQSDGMVEKSMNTIKEMLSSYVDDRHKNWDQILSVTQWACSLCRQGDKDLFVSARKTVVRRHLIEQHPGVSHRCDSCYKFLGRADQKHGTCDARTPTTLVVRQTCISGSEAKKVLNDFRQTIEEKIVARLLPRKTVVPAPKAKKRPSSEPGWRGLGPTQYWIWPQETLDIPSIPLPPIRVEEPIPQSSAATPRPIQDRAEAAAVIEPARSVVWDHLASQRVTDVKLAAWSDVQAGRVVLDIGGTRFVTSKFTLKMEPSSLLAEMVKKARQ</sequence>
<dbReference type="Gene3D" id="3.30.710.10">
    <property type="entry name" value="Potassium Channel Kv1.1, Chain A"/>
    <property type="match status" value="1"/>
</dbReference>
<name>A0A6J8ET31_MYTCO</name>
<organism evidence="2 3">
    <name type="scientific">Mytilus coruscus</name>
    <name type="common">Sea mussel</name>
    <dbReference type="NCBI Taxonomy" id="42192"/>
    <lineage>
        <taxon>Eukaryota</taxon>
        <taxon>Metazoa</taxon>
        <taxon>Spiralia</taxon>
        <taxon>Lophotrochozoa</taxon>
        <taxon>Mollusca</taxon>
        <taxon>Bivalvia</taxon>
        <taxon>Autobranchia</taxon>
        <taxon>Pteriomorphia</taxon>
        <taxon>Mytilida</taxon>
        <taxon>Mytiloidea</taxon>
        <taxon>Mytilidae</taxon>
        <taxon>Mytilinae</taxon>
        <taxon>Mytilus</taxon>
    </lineage>
</organism>
<dbReference type="PANTHER" id="PTHR37984">
    <property type="entry name" value="PROTEIN CBG26694"/>
    <property type="match status" value="1"/>
</dbReference>
<dbReference type="InterPro" id="IPR036397">
    <property type="entry name" value="RNaseH_sf"/>
</dbReference>
<dbReference type="AlphaFoldDB" id="A0A6J8ET31"/>
<dbReference type="InterPro" id="IPR011333">
    <property type="entry name" value="SKP1/BTB/POZ_sf"/>
</dbReference>
<evidence type="ECO:0000313" key="3">
    <source>
        <dbReference type="Proteomes" id="UP000507470"/>
    </source>
</evidence>
<reference evidence="2 3" key="1">
    <citation type="submission" date="2020-06" db="EMBL/GenBank/DDBJ databases">
        <authorList>
            <person name="Li R."/>
            <person name="Bekaert M."/>
        </authorList>
    </citation>
    <scope>NUCLEOTIDE SEQUENCE [LARGE SCALE GENOMIC DNA]</scope>
    <source>
        <strain evidence="3">wild</strain>
    </source>
</reference>
<dbReference type="OrthoDB" id="5554229at2759"/>
<dbReference type="PANTHER" id="PTHR37984:SF15">
    <property type="entry name" value="INTEGRASE CATALYTIC DOMAIN-CONTAINING PROTEIN"/>
    <property type="match status" value="1"/>
</dbReference>